<evidence type="ECO:0000259" key="5">
    <source>
        <dbReference type="Pfam" id="PF13439"/>
    </source>
</evidence>
<dbReference type="SUPFAM" id="SSF53756">
    <property type="entry name" value="UDP-Glycosyltransferase/glycogen phosphorylase"/>
    <property type="match status" value="1"/>
</dbReference>
<dbReference type="EMBL" id="LRRQ01000157">
    <property type="protein sequence ID" value="OAM87794.1"/>
    <property type="molecule type" value="Genomic_DNA"/>
</dbReference>
<name>A0A178ICQ0_9BACT</name>
<dbReference type="PANTHER" id="PTHR12526:SF510">
    <property type="entry name" value="D-INOSITOL 3-PHOSPHATE GLYCOSYLTRANSFERASE"/>
    <property type="match status" value="1"/>
</dbReference>
<keyword evidence="7" id="KW-1185">Reference proteome</keyword>
<dbReference type="OrthoDB" id="9795068at2"/>
<protein>
    <submittedName>
        <fullName evidence="6">Mannosylfructose-phosphate synthase</fullName>
    </submittedName>
</protein>
<dbReference type="PANTHER" id="PTHR12526">
    <property type="entry name" value="GLYCOSYLTRANSFERASE"/>
    <property type="match status" value="1"/>
</dbReference>
<dbReference type="GO" id="GO:0016757">
    <property type="term" value="F:glycosyltransferase activity"/>
    <property type="evidence" value="ECO:0007669"/>
    <property type="project" value="UniProtKB-KW"/>
</dbReference>
<sequence>MQDQDISLLPTLPDPSGLPRIGMVSTHGYVAAAPPLGAADTGGQVVYVLELSKKLAQLGFEVDIWTRRFEDQPAIDIINDRVRVIRAPCGGREFIGKEYLYRHLGEWVENARALIARHGLAYRFLNSHYWDAGFATQKLAAALGAPHIHTPHSLGLWKKQLMERDFPEDAANFEQKYNFTGRIRHETEIFRASSAVIATTPPQVDLIAEGYGVPAARVHMVPPGYDDNRFYAVSAPTRDTIRQRLGFEGKVVLALGRLARNKGYDLLIDAFALVAKRVPDAVLHLAAGGAQENTEGEQAILDELAAQAAALGLSGRVRFGDSYISEADLADYYRAADVFVLSSRYEPFGMTAVEAMACGTPAVVTTQGGLYRALTYGRHALYADSFDREDLGITITKVLRDERLAARLSQMGAHKARSLFTWTGIAQQLLNLTEAPAGASGDTADKPLTGTNDPWADDDD</sequence>
<dbReference type="AlphaFoldDB" id="A0A178ICQ0"/>
<feature type="region of interest" description="Disordered" evidence="3">
    <location>
        <begin position="436"/>
        <end position="460"/>
    </location>
</feature>
<evidence type="ECO:0000256" key="1">
    <source>
        <dbReference type="ARBA" id="ARBA00022676"/>
    </source>
</evidence>
<evidence type="ECO:0000256" key="3">
    <source>
        <dbReference type="SAM" id="MobiDB-lite"/>
    </source>
</evidence>
<feature type="domain" description="Glycosyl transferase family 1" evidence="4">
    <location>
        <begin position="238"/>
        <end position="412"/>
    </location>
</feature>
<organism evidence="6 7">
    <name type="scientific">Termitidicoccus mucosus</name>
    <dbReference type="NCBI Taxonomy" id="1184151"/>
    <lineage>
        <taxon>Bacteria</taxon>
        <taxon>Pseudomonadati</taxon>
        <taxon>Verrucomicrobiota</taxon>
        <taxon>Opitutia</taxon>
        <taxon>Opitutales</taxon>
        <taxon>Opitutaceae</taxon>
        <taxon>Termitidicoccus</taxon>
    </lineage>
</organism>
<dbReference type="Pfam" id="PF00534">
    <property type="entry name" value="Glycos_transf_1"/>
    <property type="match status" value="1"/>
</dbReference>
<evidence type="ECO:0000313" key="6">
    <source>
        <dbReference type="EMBL" id="OAM87794.1"/>
    </source>
</evidence>
<dbReference type="Proteomes" id="UP000078486">
    <property type="component" value="Unassembled WGS sequence"/>
</dbReference>
<proteinExistence type="predicted"/>
<keyword evidence="1" id="KW-0328">Glycosyltransferase</keyword>
<dbReference type="RefSeq" id="WP_068772205.1">
    <property type="nucleotide sequence ID" value="NZ_CP109796.1"/>
</dbReference>
<keyword evidence="2" id="KW-0808">Transferase</keyword>
<evidence type="ECO:0000313" key="7">
    <source>
        <dbReference type="Proteomes" id="UP000078486"/>
    </source>
</evidence>
<reference evidence="6 7" key="1">
    <citation type="submission" date="2016-01" db="EMBL/GenBank/DDBJ databases">
        <title>High potential of lignocellulose degradation of a new Verrucomicrobia species.</title>
        <authorList>
            <person name="Wang Y."/>
            <person name="Shi Y."/>
            <person name="Qiu Z."/>
            <person name="Liu S."/>
            <person name="Yang H."/>
        </authorList>
    </citation>
    <scope>NUCLEOTIDE SEQUENCE [LARGE SCALE GENOMIC DNA]</scope>
    <source>
        <strain evidence="6 7">TSB47</strain>
    </source>
</reference>
<accession>A0A178ICQ0</accession>
<dbReference type="InterPro" id="IPR001296">
    <property type="entry name" value="Glyco_trans_1"/>
</dbReference>
<dbReference type="Gene3D" id="3.40.50.2000">
    <property type="entry name" value="Glycogen Phosphorylase B"/>
    <property type="match status" value="2"/>
</dbReference>
<dbReference type="Pfam" id="PF13439">
    <property type="entry name" value="Glyco_transf_4"/>
    <property type="match status" value="1"/>
</dbReference>
<gene>
    <name evidence="6" type="ORF">AW736_20690</name>
</gene>
<dbReference type="InterPro" id="IPR028098">
    <property type="entry name" value="Glyco_trans_4-like_N"/>
</dbReference>
<evidence type="ECO:0000256" key="2">
    <source>
        <dbReference type="ARBA" id="ARBA00022679"/>
    </source>
</evidence>
<evidence type="ECO:0000259" key="4">
    <source>
        <dbReference type="Pfam" id="PF00534"/>
    </source>
</evidence>
<feature type="domain" description="Glycosyltransferase subfamily 4-like N-terminal" evidence="5">
    <location>
        <begin position="42"/>
        <end position="229"/>
    </location>
</feature>
<dbReference type="STRING" id="1184151.AW736_20690"/>
<comment type="caution">
    <text evidence="6">The sequence shown here is derived from an EMBL/GenBank/DDBJ whole genome shotgun (WGS) entry which is preliminary data.</text>
</comment>